<evidence type="ECO:0000256" key="1">
    <source>
        <dbReference type="SAM" id="MobiDB-lite"/>
    </source>
</evidence>
<organism evidence="2">
    <name type="scientific">freshwater metagenome</name>
    <dbReference type="NCBI Taxonomy" id="449393"/>
    <lineage>
        <taxon>unclassified sequences</taxon>
        <taxon>metagenomes</taxon>
        <taxon>ecological metagenomes</taxon>
    </lineage>
</organism>
<reference evidence="2" key="1">
    <citation type="submission" date="2020-05" db="EMBL/GenBank/DDBJ databases">
        <authorList>
            <person name="Chiriac C."/>
            <person name="Salcher M."/>
            <person name="Ghai R."/>
            <person name="Kavagutti S V."/>
        </authorList>
    </citation>
    <scope>NUCLEOTIDE SEQUENCE</scope>
</reference>
<dbReference type="AlphaFoldDB" id="A0A6J6DV66"/>
<accession>A0A6J6DV66</accession>
<protein>
    <submittedName>
        <fullName evidence="2">Unannotated protein</fullName>
    </submittedName>
</protein>
<name>A0A6J6DV66_9ZZZZ</name>
<proteinExistence type="predicted"/>
<gene>
    <name evidence="2" type="ORF">UFOPK1639_00786</name>
</gene>
<sequence>MNIRSSPDSSDLVSSEVFSISPLAKASSAWAPRSEDLGFRLGQTPSIRPGKTTVSKALPISPEGVNNETHSPEKLFSARLSSGISRASWSNTKSSGLLSGLRSVNLAAAAKSAITESRFFPACIANSDTPREATTQRSISDVPEIKFQSTASVVDSGSLASALV</sequence>
<feature type="region of interest" description="Disordered" evidence="1">
    <location>
        <begin position="41"/>
        <end position="72"/>
    </location>
</feature>
<dbReference type="EMBL" id="CAEZTH010000097">
    <property type="protein sequence ID" value="CAB4567094.1"/>
    <property type="molecule type" value="Genomic_DNA"/>
</dbReference>
<evidence type="ECO:0000313" key="2">
    <source>
        <dbReference type="EMBL" id="CAB4567094.1"/>
    </source>
</evidence>